<dbReference type="EMBL" id="JANPWB010000013">
    <property type="protein sequence ID" value="KAJ1108591.1"/>
    <property type="molecule type" value="Genomic_DNA"/>
</dbReference>
<keyword evidence="3" id="KW-1185">Reference proteome</keyword>
<name>A0AAV7MXY3_PLEWA</name>
<evidence type="ECO:0000313" key="3">
    <source>
        <dbReference type="Proteomes" id="UP001066276"/>
    </source>
</evidence>
<comment type="caution">
    <text evidence="2">The sequence shown here is derived from an EMBL/GenBank/DDBJ whole genome shotgun (WGS) entry which is preliminary data.</text>
</comment>
<evidence type="ECO:0000313" key="2">
    <source>
        <dbReference type="EMBL" id="KAJ1108591.1"/>
    </source>
</evidence>
<accession>A0AAV7MXY3</accession>
<organism evidence="2 3">
    <name type="scientific">Pleurodeles waltl</name>
    <name type="common">Iberian ribbed newt</name>
    <dbReference type="NCBI Taxonomy" id="8319"/>
    <lineage>
        <taxon>Eukaryota</taxon>
        <taxon>Metazoa</taxon>
        <taxon>Chordata</taxon>
        <taxon>Craniata</taxon>
        <taxon>Vertebrata</taxon>
        <taxon>Euteleostomi</taxon>
        <taxon>Amphibia</taxon>
        <taxon>Batrachia</taxon>
        <taxon>Caudata</taxon>
        <taxon>Salamandroidea</taxon>
        <taxon>Salamandridae</taxon>
        <taxon>Pleurodelinae</taxon>
        <taxon>Pleurodeles</taxon>
    </lineage>
</organism>
<feature type="region of interest" description="Disordered" evidence="1">
    <location>
        <begin position="1"/>
        <end position="38"/>
    </location>
</feature>
<reference evidence="2" key="1">
    <citation type="journal article" date="2022" name="bioRxiv">
        <title>Sequencing and chromosome-scale assembly of the giantPleurodeles waltlgenome.</title>
        <authorList>
            <person name="Brown T."/>
            <person name="Elewa A."/>
            <person name="Iarovenko S."/>
            <person name="Subramanian E."/>
            <person name="Araus A.J."/>
            <person name="Petzold A."/>
            <person name="Susuki M."/>
            <person name="Suzuki K.-i.T."/>
            <person name="Hayashi T."/>
            <person name="Toyoda A."/>
            <person name="Oliveira C."/>
            <person name="Osipova E."/>
            <person name="Leigh N.D."/>
            <person name="Simon A."/>
            <person name="Yun M.H."/>
        </authorList>
    </citation>
    <scope>NUCLEOTIDE SEQUENCE</scope>
    <source>
        <strain evidence="2">20211129_DDA</strain>
        <tissue evidence="2">Liver</tissue>
    </source>
</reference>
<feature type="region of interest" description="Disordered" evidence="1">
    <location>
        <begin position="106"/>
        <end position="191"/>
    </location>
</feature>
<sequence length="249" mass="26355">MPADRPAPNDQGSMTCPPQGCQAVPGAGTGEAEIRRGGPWSAEVAQAPCVILGTRPFSDEPSARSKGLVPWCCRGPSSRACLGVLSFPPQSLTHSPLAGLGRSLTGSWSSDEARRDGLATATDGSSGVGPEYIYQLPSSRTPPPAHSIFGKGPRHLCQAHSWPADQPQPLPSRRATPGRPGPCKDKPATAWGQPWEAIPSPYIVLGRAGEAPALHEHRLYVRRTLNAYSGRSLSKKRGKIGPRHTWGAV</sequence>
<proteinExistence type="predicted"/>
<dbReference type="AlphaFoldDB" id="A0AAV7MXY3"/>
<gene>
    <name evidence="2" type="ORF">NDU88_005967</name>
</gene>
<dbReference type="Proteomes" id="UP001066276">
    <property type="component" value="Chromosome 9"/>
</dbReference>
<protein>
    <submittedName>
        <fullName evidence="2">Uncharacterized protein</fullName>
    </submittedName>
</protein>
<evidence type="ECO:0000256" key="1">
    <source>
        <dbReference type="SAM" id="MobiDB-lite"/>
    </source>
</evidence>